<dbReference type="PROSITE" id="PS51257">
    <property type="entry name" value="PROKAR_LIPOPROTEIN"/>
    <property type="match status" value="1"/>
</dbReference>
<evidence type="ECO:0000259" key="3">
    <source>
        <dbReference type="PROSITE" id="PS50825"/>
    </source>
</evidence>
<dbReference type="InterPro" id="IPR026341">
    <property type="entry name" value="T9SS_type_B"/>
</dbReference>
<reference evidence="5" key="1">
    <citation type="journal article" date="2019" name="Int. J. Syst. Evol. Microbiol.">
        <title>The Global Catalogue of Microorganisms (GCM) 10K type strain sequencing project: providing services to taxonomists for standard genome sequencing and annotation.</title>
        <authorList>
            <consortium name="The Broad Institute Genomics Platform"/>
            <consortium name="The Broad Institute Genome Sequencing Center for Infectious Disease"/>
            <person name="Wu L."/>
            <person name="Ma J."/>
        </authorList>
    </citation>
    <scope>NUCLEOTIDE SEQUENCE [LARGE SCALE GENOMIC DNA]</scope>
    <source>
        <strain evidence="5">CGMCC 1.10832</strain>
    </source>
</reference>
<keyword evidence="5" id="KW-1185">Reference proteome</keyword>
<sequence length="739" mass="79482">MLKYQASTVSIALKAFSLFLLLVLSSTYLAAQSCDCIDPPNCSPCEGSLSNLVLRFSGNSSLINTYSVRDGGGFLQSAFIRGDITINSRVFNQPFQGGFVAISLGLAFVPVGDEQIILISCNEIKLGKTFLNGTLEVISATSPTSGPICCAPEDTDQVPPSFENFPPDTILSLQSNCSIPYSWTVPTAVDDCGFATLQPPVPANNRNFTLGTETISYSAIDLSGNTFTQSFTVTVIDEIPPVITGTLNNIERFANNSCQAVVNWNAPTASDNCEQVNLNSTHNPGATFGLGTTTVTYTANDASGNNAQRSFTVTVSDNTAPQFTSFPENIKISANGDCETQVTWNIPQVVDNCSNAIEAIGTVAPGATFPLDTTIVSYTATDESGNEANKSFMVVVVDDSAPVFTSFPTDINISADNSCEAVANWDDPQAVDNCSGPVNPILQDGSPPSGSIFPIGSTTITYMAEDERGNELVQSFNVIVKDDSPPVFSGCPEDIILSAGNNCIAVANWIEPTAADNCELAQVSGNFGPNQEFSIGTTEVIYTAVDAKGNTSICSFNIIVNNNFTMEVNQSCPSNVTLELFDPVGVSYDWEAPEATLQCASIELKSNYEPGDLFPLGENQVRYFYTLNNEEVEFCSFIVNVKLAEVAFTINQIVSPNGDNNNDTWVIENIEKFPQNSVTVVDRWGGEVYSANSYNNEEIVWDGSNKNGDLVPTGTYFYVISVNFESEIVEKRGFIELIR</sequence>
<evidence type="ECO:0000256" key="2">
    <source>
        <dbReference type="SAM" id="SignalP"/>
    </source>
</evidence>
<dbReference type="PANTHER" id="PTHR46343">
    <property type="entry name" value="HYR DOMAIN-CONTAINING PROTEIN"/>
    <property type="match status" value="1"/>
</dbReference>
<comment type="caution">
    <text evidence="4">The sequence shown here is derived from an EMBL/GenBank/DDBJ whole genome shotgun (WGS) entry which is preliminary data.</text>
</comment>
<dbReference type="Proteomes" id="UP000636010">
    <property type="component" value="Unassembled WGS sequence"/>
</dbReference>
<keyword evidence="1" id="KW-0677">Repeat</keyword>
<name>A0ABQ1M684_9BACT</name>
<evidence type="ECO:0000256" key="1">
    <source>
        <dbReference type="ARBA" id="ARBA00022737"/>
    </source>
</evidence>
<dbReference type="Gene3D" id="2.60.40.4070">
    <property type="match status" value="1"/>
</dbReference>
<feature type="signal peptide" evidence="2">
    <location>
        <begin position="1"/>
        <end position="30"/>
    </location>
</feature>
<dbReference type="EMBL" id="BMEC01000006">
    <property type="protein sequence ID" value="GGC35100.1"/>
    <property type="molecule type" value="Genomic_DNA"/>
</dbReference>
<feature type="domain" description="HYR" evidence="3">
    <location>
        <begin position="236"/>
        <end position="317"/>
    </location>
</feature>
<accession>A0ABQ1M684</accession>
<evidence type="ECO:0000313" key="5">
    <source>
        <dbReference type="Proteomes" id="UP000636010"/>
    </source>
</evidence>
<feature type="domain" description="HYR" evidence="3">
    <location>
        <begin position="399"/>
        <end position="480"/>
    </location>
</feature>
<proteinExistence type="predicted"/>
<dbReference type="PROSITE" id="PS50825">
    <property type="entry name" value="HYR"/>
    <property type="match status" value="6"/>
</dbReference>
<dbReference type="PANTHER" id="PTHR46343:SF2">
    <property type="entry name" value="SUSHI_VON WILLEBRAND FACTOR TYPE A_EGF_PENTRAXIN DOMAIN-CONTAINING 1"/>
    <property type="match status" value="1"/>
</dbReference>
<feature type="domain" description="HYR" evidence="3">
    <location>
        <begin position="564"/>
        <end position="643"/>
    </location>
</feature>
<dbReference type="NCBIfam" id="TIGR04131">
    <property type="entry name" value="Bac_Flav_CTERM"/>
    <property type="match status" value="1"/>
</dbReference>
<protein>
    <recommendedName>
        <fullName evidence="3">HYR domain-containing protein</fullName>
    </recommendedName>
</protein>
<dbReference type="RefSeq" id="WP_188463027.1">
    <property type="nucleotide sequence ID" value="NZ_BAABHU010000006.1"/>
</dbReference>
<dbReference type="Pfam" id="PF02494">
    <property type="entry name" value="HYR"/>
    <property type="match status" value="6"/>
</dbReference>
<organism evidence="4 5">
    <name type="scientific">Marivirga lumbricoides</name>
    <dbReference type="NCBI Taxonomy" id="1046115"/>
    <lineage>
        <taxon>Bacteria</taxon>
        <taxon>Pseudomonadati</taxon>
        <taxon>Bacteroidota</taxon>
        <taxon>Cytophagia</taxon>
        <taxon>Cytophagales</taxon>
        <taxon>Marivirgaceae</taxon>
        <taxon>Marivirga</taxon>
    </lineage>
</organism>
<feature type="domain" description="HYR" evidence="3">
    <location>
        <begin position="318"/>
        <end position="398"/>
    </location>
</feature>
<feature type="domain" description="HYR" evidence="3">
    <location>
        <begin position="155"/>
        <end position="235"/>
    </location>
</feature>
<dbReference type="InterPro" id="IPR043555">
    <property type="entry name" value="SRPX-like"/>
</dbReference>
<gene>
    <name evidence="4" type="ORF">GCM10011506_20580</name>
</gene>
<dbReference type="Gene3D" id="2.60.40.10">
    <property type="entry name" value="Immunoglobulins"/>
    <property type="match status" value="1"/>
</dbReference>
<keyword evidence="2" id="KW-0732">Signal</keyword>
<dbReference type="Pfam" id="PF13585">
    <property type="entry name" value="CHU_C"/>
    <property type="match status" value="1"/>
</dbReference>
<feature type="chain" id="PRO_5045275797" description="HYR domain-containing protein" evidence="2">
    <location>
        <begin position="31"/>
        <end position="739"/>
    </location>
</feature>
<dbReference type="InterPro" id="IPR003410">
    <property type="entry name" value="HYR_dom"/>
</dbReference>
<dbReference type="InterPro" id="IPR013783">
    <property type="entry name" value="Ig-like_fold"/>
</dbReference>
<feature type="domain" description="HYR" evidence="3">
    <location>
        <begin position="481"/>
        <end position="562"/>
    </location>
</feature>
<evidence type="ECO:0000313" key="4">
    <source>
        <dbReference type="EMBL" id="GGC35100.1"/>
    </source>
</evidence>